<dbReference type="NCBIfam" id="TIGR02098">
    <property type="entry name" value="MJ0042_CXXC"/>
    <property type="match status" value="1"/>
</dbReference>
<evidence type="ECO:0000313" key="3">
    <source>
        <dbReference type="EMBL" id="NML25899.1"/>
    </source>
</evidence>
<dbReference type="Pfam" id="PF13719">
    <property type="entry name" value="Zn_ribbon_5"/>
    <property type="match status" value="1"/>
</dbReference>
<dbReference type="AlphaFoldDB" id="A0A848G3W2"/>
<evidence type="ECO:0000256" key="1">
    <source>
        <dbReference type="SAM" id="MobiDB-lite"/>
    </source>
</evidence>
<dbReference type="Proteomes" id="UP000580043">
    <property type="component" value="Unassembled WGS sequence"/>
</dbReference>
<accession>A0A848G3W2</accession>
<dbReference type="InterPro" id="IPR021834">
    <property type="entry name" value="DUF3426"/>
</dbReference>
<feature type="region of interest" description="Disordered" evidence="1">
    <location>
        <begin position="354"/>
        <end position="421"/>
    </location>
</feature>
<comment type="caution">
    <text evidence="3">The sequence shown here is derived from an EMBL/GenBank/DDBJ whole genome shotgun (WGS) entry which is preliminary data.</text>
</comment>
<proteinExistence type="predicted"/>
<evidence type="ECO:0000313" key="4">
    <source>
        <dbReference type="Proteomes" id="UP000580043"/>
    </source>
</evidence>
<feature type="compositionally biased region" description="Acidic residues" evidence="1">
    <location>
        <begin position="399"/>
        <end position="414"/>
    </location>
</feature>
<evidence type="ECO:0000259" key="2">
    <source>
        <dbReference type="Pfam" id="PF13719"/>
    </source>
</evidence>
<feature type="region of interest" description="Disordered" evidence="1">
    <location>
        <begin position="152"/>
        <end position="246"/>
    </location>
</feature>
<feature type="domain" description="Zinc finger/thioredoxin putative" evidence="2">
    <location>
        <begin position="4"/>
        <end position="38"/>
    </location>
</feature>
<sequence>MILARCPACATTFRVRPEQLRARQGRVRCGQCNHAFNALETLVDENAVPIPLPPALSIAHEVDEVHEPQLQPAPQPSPDTPLFVLEDKEPGPSSLDTEGPVEPVEPAATPLADDTAEAAAYVLEEAPHVREEPLEAAADEPIIDEAAHEAVDAQTTEPLPPTDPDLSDEPGFLLPADEPADIPQDTAAEALPPAHDVPADSDEPDAPPVDIDDWPAVAAAPAPGPDARIEPNGEIALPPADEWPPAEDEALIEAPPDAQFDDTQFDDAPEQAATAPATAAPDSLASDPLLEFGMDDDFPSAAPSAPAPPHFQADWPDPADLDLKASTQTVAPASAPVIDFDALLHKEDAGEPAAGLVAESAAESVAKSATREADIPPPAPLLEQPEPRHEPSLPAAQDKDEDEDTGEDEQDDEPPPPSSLNQALWAAGATLLSLALLAQGVLVFRNEIALSSPPTRPALEALCNSLGCDLPLPREAAEIAIESSDIQPDASREAFFTLHATLRNRAEFQQAWPHLEVTLTDARDKALVRRVLEPAQWLPADAPKDAFPARREIATRVAFEAPGVAAAGYRVYAFYP</sequence>
<reference evidence="3 4" key="1">
    <citation type="submission" date="2020-04" db="EMBL/GenBank/DDBJ databases">
        <title>Zoogloea sp. G-4-1-14 isolated from soil.</title>
        <authorList>
            <person name="Dahal R.H."/>
        </authorList>
    </citation>
    <scope>NUCLEOTIDE SEQUENCE [LARGE SCALE GENOMIC DNA]</scope>
    <source>
        <strain evidence="3 4">G-4-1-14</strain>
    </source>
</reference>
<gene>
    <name evidence="3" type="ORF">HHL15_09115</name>
</gene>
<organism evidence="3 4">
    <name type="scientific">Zoogloea dura</name>
    <dbReference type="NCBI Taxonomy" id="2728840"/>
    <lineage>
        <taxon>Bacteria</taxon>
        <taxon>Pseudomonadati</taxon>
        <taxon>Pseudomonadota</taxon>
        <taxon>Betaproteobacteria</taxon>
        <taxon>Rhodocyclales</taxon>
        <taxon>Zoogloeaceae</taxon>
        <taxon>Zoogloea</taxon>
    </lineage>
</organism>
<feature type="compositionally biased region" description="Acidic residues" evidence="1">
    <location>
        <begin position="199"/>
        <end position="213"/>
    </location>
</feature>
<feature type="compositionally biased region" description="Low complexity" evidence="1">
    <location>
        <begin position="270"/>
        <end position="288"/>
    </location>
</feature>
<dbReference type="Pfam" id="PF11906">
    <property type="entry name" value="DUF3426"/>
    <property type="match status" value="1"/>
</dbReference>
<feature type="region of interest" description="Disordered" evidence="1">
    <location>
        <begin position="67"/>
        <end position="101"/>
    </location>
</feature>
<keyword evidence="4" id="KW-1185">Reference proteome</keyword>
<dbReference type="InterPro" id="IPR011723">
    <property type="entry name" value="Znf/thioredoxin_put"/>
</dbReference>
<dbReference type="EMBL" id="JABBGA010000005">
    <property type="protein sequence ID" value="NML25899.1"/>
    <property type="molecule type" value="Genomic_DNA"/>
</dbReference>
<name>A0A848G3W2_9RHOO</name>
<protein>
    <submittedName>
        <fullName evidence="3">DUF3426 domain-containing protein</fullName>
    </submittedName>
</protein>
<feature type="region of interest" description="Disordered" evidence="1">
    <location>
        <begin position="270"/>
        <end position="318"/>
    </location>
</feature>
<dbReference type="RefSeq" id="WP_169145475.1">
    <property type="nucleotide sequence ID" value="NZ_JABBGA010000005.1"/>
</dbReference>
<feature type="compositionally biased region" description="Low complexity" evidence="1">
    <location>
        <begin position="354"/>
        <end position="368"/>
    </location>
</feature>